<dbReference type="GO" id="GO:0006457">
    <property type="term" value="P:protein folding"/>
    <property type="evidence" value="ECO:0007669"/>
    <property type="project" value="TreeGrafter"/>
</dbReference>
<dbReference type="EMBL" id="JADGJH010001217">
    <property type="protein sequence ID" value="KAJ3116618.1"/>
    <property type="molecule type" value="Genomic_DNA"/>
</dbReference>
<dbReference type="GO" id="GO:0030544">
    <property type="term" value="F:Hsp70 protein binding"/>
    <property type="evidence" value="ECO:0007669"/>
    <property type="project" value="TreeGrafter"/>
</dbReference>
<evidence type="ECO:0000259" key="6">
    <source>
        <dbReference type="Pfam" id="PF18972"/>
    </source>
</evidence>
<dbReference type="InterPro" id="IPR019734">
    <property type="entry name" value="TPR_rpt"/>
</dbReference>
<feature type="domain" description="Cns1/TTC4 wheel" evidence="6">
    <location>
        <begin position="237"/>
        <end position="361"/>
    </location>
</feature>
<protein>
    <recommendedName>
        <fullName evidence="6">Cns1/TTC4 wheel domain-containing protein</fullName>
    </recommendedName>
</protein>
<evidence type="ECO:0000313" key="7">
    <source>
        <dbReference type="EMBL" id="KAJ3116618.1"/>
    </source>
</evidence>
<keyword evidence="1" id="KW-0677">Repeat</keyword>
<accession>A0AAD5XC47</accession>
<dbReference type="Pfam" id="PF18972">
    <property type="entry name" value="Wheel"/>
    <property type="match status" value="1"/>
</dbReference>
<keyword evidence="2 4" id="KW-0802">TPR repeat</keyword>
<keyword evidence="8" id="KW-1185">Reference proteome</keyword>
<feature type="coiled-coil region" evidence="5">
    <location>
        <begin position="162"/>
        <end position="189"/>
    </location>
</feature>
<dbReference type="Proteomes" id="UP001211907">
    <property type="component" value="Unassembled WGS sequence"/>
</dbReference>
<dbReference type="AlphaFoldDB" id="A0AAD5XC47"/>
<keyword evidence="5" id="KW-0175">Coiled coil</keyword>
<evidence type="ECO:0000313" key="8">
    <source>
        <dbReference type="Proteomes" id="UP001211907"/>
    </source>
</evidence>
<dbReference type="Gene3D" id="1.25.40.10">
    <property type="entry name" value="Tetratricopeptide repeat domain"/>
    <property type="match status" value="1"/>
</dbReference>
<comment type="similarity">
    <text evidence="3">Belongs to the TTC4 family.</text>
</comment>
<evidence type="ECO:0000256" key="5">
    <source>
        <dbReference type="SAM" id="Coils"/>
    </source>
</evidence>
<evidence type="ECO:0000256" key="2">
    <source>
        <dbReference type="ARBA" id="ARBA00022803"/>
    </source>
</evidence>
<reference evidence="7" key="1">
    <citation type="submission" date="2020-05" db="EMBL/GenBank/DDBJ databases">
        <title>Phylogenomic resolution of chytrid fungi.</title>
        <authorList>
            <person name="Stajich J.E."/>
            <person name="Amses K."/>
            <person name="Simmons R."/>
            <person name="Seto K."/>
            <person name="Myers J."/>
            <person name="Bonds A."/>
            <person name="Quandt C.A."/>
            <person name="Barry K."/>
            <person name="Liu P."/>
            <person name="Grigoriev I."/>
            <person name="Longcore J.E."/>
            <person name="James T.Y."/>
        </authorList>
    </citation>
    <scope>NUCLEOTIDE SEQUENCE</scope>
    <source>
        <strain evidence="7">JEL0513</strain>
    </source>
</reference>
<dbReference type="InterPro" id="IPR011990">
    <property type="entry name" value="TPR-like_helical_dom_sf"/>
</dbReference>
<feature type="repeat" description="TPR" evidence="4">
    <location>
        <begin position="95"/>
        <end position="128"/>
    </location>
</feature>
<sequence>MESFGPARKIVPDVDELLKSTPLFMNQLSDADPDNDTLTAIQSLIYDGTPEEMAGNFKDQGNEAFQSGNKKLYPSAIEHYSKGIAAKANDPLLNSILYSNRAAVNLELENYRKVLNDCKEAIKLNPQNVKAFYRSAKALLFLERIYEARDCCKLGLQLEPQNKALLDLRKKVEDKNSALEKAKLASENRARVAKEKEKRLWITIKSRGVTTVNTLIDDTTKLTHEAFLHTHKPTLNESTNELTYPVLFLYPEHTLSDIISEFNEHDSLSDHIALMFGPENRPLWDAANNAYKPENIEVYFETRPDLDAAARGLDYKEIRDGKRKLMKVDAECSLADILATEGFRLVDGVANFFLLSKASAQFAKTFRKQYR</sequence>
<dbReference type="PANTHER" id="PTHR46035:SF1">
    <property type="entry name" value="TETRATRICOPEPTIDE REPEAT PROTEIN 4"/>
    <property type="match status" value="1"/>
</dbReference>
<evidence type="ECO:0000256" key="1">
    <source>
        <dbReference type="ARBA" id="ARBA00022737"/>
    </source>
</evidence>
<comment type="caution">
    <text evidence="7">The sequence shown here is derived from an EMBL/GenBank/DDBJ whole genome shotgun (WGS) entry which is preliminary data.</text>
</comment>
<gene>
    <name evidence="7" type="ORF">HK100_001012</name>
</gene>
<dbReference type="SUPFAM" id="SSF48452">
    <property type="entry name" value="TPR-like"/>
    <property type="match status" value="1"/>
</dbReference>
<dbReference type="SMART" id="SM00028">
    <property type="entry name" value="TPR"/>
    <property type="match status" value="3"/>
</dbReference>
<dbReference type="GO" id="GO:0005829">
    <property type="term" value="C:cytosol"/>
    <property type="evidence" value="ECO:0007669"/>
    <property type="project" value="TreeGrafter"/>
</dbReference>
<proteinExistence type="inferred from homology"/>
<dbReference type="GO" id="GO:0005634">
    <property type="term" value="C:nucleus"/>
    <property type="evidence" value="ECO:0007669"/>
    <property type="project" value="TreeGrafter"/>
</dbReference>
<dbReference type="PANTHER" id="PTHR46035">
    <property type="entry name" value="TETRATRICOPEPTIDE REPEAT PROTEIN 4"/>
    <property type="match status" value="1"/>
</dbReference>
<dbReference type="CDD" id="cd21380">
    <property type="entry name" value="CTWD_Cns1"/>
    <property type="match status" value="1"/>
</dbReference>
<dbReference type="GO" id="GO:0051879">
    <property type="term" value="F:Hsp90 protein binding"/>
    <property type="evidence" value="ECO:0007669"/>
    <property type="project" value="InterPro"/>
</dbReference>
<dbReference type="InterPro" id="IPR044059">
    <property type="entry name" value="Csn1/TTC4_wheel"/>
</dbReference>
<organism evidence="7 8">
    <name type="scientific">Physocladia obscura</name>
    <dbReference type="NCBI Taxonomy" id="109957"/>
    <lineage>
        <taxon>Eukaryota</taxon>
        <taxon>Fungi</taxon>
        <taxon>Fungi incertae sedis</taxon>
        <taxon>Chytridiomycota</taxon>
        <taxon>Chytridiomycota incertae sedis</taxon>
        <taxon>Chytridiomycetes</taxon>
        <taxon>Chytridiales</taxon>
        <taxon>Chytriomycetaceae</taxon>
        <taxon>Physocladia</taxon>
    </lineage>
</organism>
<evidence type="ECO:0000256" key="4">
    <source>
        <dbReference type="PROSITE-ProRule" id="PRU00339"/>
    </source>
</evidence>
<name>A0AAD5XC47_9FUNG</name>
<dbReference type="PROSITE" id="PS50005">
    <property type="entry name" value="TPR"/>
    <property type="match status" value="1"/>
</dbReference>
<evidence type="ECO:0000256" key="3">
    <source>
        <dbReference type="ARBA" id="ARBA00023602"/>
    </source>
</evidence>